<feature type="transmembrane region" description="Helical" evidence="1">
    <location>
        <begin position="5"/>
        <end position="26"/>
    </location>
</feature>
<dbReference type="EMBL" id="JBHSDC010000022">
    <property type="protein sequence ID" value="MFC4232564.1"/>
    <property type="molecule type" value="Genomic_DNA"/>
</dbReference>
<dbReference type="Pfam" id="PF06580">
    <property type="entry name" value="His_kinase"/>
    <property type="match status" value="1"/>
</dbReference>
<feature type="domain" description="Signal transduction histidine kinase internal region" evidence="2">
    <location>
        <begin position="144"/>
        <end position="222"/>
    </location>
</feature>
<sequence>MKKQLIRTACITSPLISFIVVAPIFIVKTDVQYSFMTLWGLIFFATFLCWLLNYWLLHRIHQTWVRFLISYLSFLSVGTVITYYVKVIPSQSHLSPLQILLYRSLSLLSINLIIAVLIDLISSKDKQLSLNKEIADLKFANLEAQYKLLKDQINPHFLFNALNISKSLIRKEPAAAEQYLLLLADFLRSSIHYNQKSATLADEIHLGNQFITLQKIRFGEALQCVTHSLDGNMNKQLPFFTLVTLLENAIKHNAFTIERPLYITIHAEQDEVIVSNNKQPKFVLHSEKTGLKNINERSNILTGNAIQIVDEEDSFTVKIKLL</sequence>
<evidence type="ECO:0000313" key="4">
    <source>
        <dbReference type="Proteomes" id="UP001595906"/>
    </source>
</evidence>
<proteinExistence type="predicted"/>
<keyword evidence="1" id="KW-0472">Membrane</keyword>
<keyword evidence="1" id="KW-1133">Transmembrane helix</keyword>
<accession>A0ABV8PYD5</accession>
<keyword evidence="1" id="KW-0812">Transmembrane</keyword>
<dbReference type="RefSeq" id="WP_379014468.1">
    <property type="nucleotide sequence ID" value="NZ_JBHSDC010000022.1"/>
</dbReference>
<evidence type="ECO:0000313" key="3">
    <source>
        <dbReference type="EMBL" id="MFC4232564.1"/>
    </source>
</evidence>
<dbReference type="GO" id="GO:0004673">
    <property type="term" value="F:protein histidine kinase activity"/>
    <property type="evidence" value="ECO:0007669"/>
    <property type="project" value="UniProtKB-EC"/>
</dbReference>
<dbReference type="EC" id="2.7.13.3" evidence="3"/>
<evidence type="ECO:0000256" key="1">
    <source>
        <dbReference type="SAM" id="Phobius"/>
    </source>
</evidence>
<feature type="transmembrane region" description="Helical" evidence="1">
    <location>
        <begin position="64"/>
        <end position="85"/>
    </location>
</feature>
<name>A0ABV8PYD5_9BACT</name>
<protein>
    <submittedName>
        <fullName evidence="3">Sensor histidine kinase</fullName>
        <ecNumber evidence="3">2.7.13.3</ecNumber>
    </submittedName>
</protein>
<dbReference type="PANTHER" id="PTHR34220">
    <property type="entry name" value="SENSOR HISTIDINE KINASE YPDA"/>
    <property type="match status" value="1"/>
</dbReference>
<reference evidence="4" key="1">
    <citation type="journal article" date="2019" name="Int. J. Syst. Evol. Microbiol.">
        <title>The Global Catalogue of Microorganisms (GCM) 10K type strain sequencing project: providing services to taxonomists for standard genome sequencing and annotation.</title>
        <authorList>
            <consortium name="The Broad Institute Genomics Platform"/>
            <consortium name="The Broad Institute Genome Sequencing Center for Infectious Disease"/>
            <person name="Wu L."/>
            <person name="Ma J."/>
        </authorList>
    </citation>
    <scope>NUCLEOTIDE SEQUENCE [LARGE SCALE GENOMIC DNA]</scope>
    <source>
        <strain evidence="4">CECT 8010</strain>
    </source>
</reference>
<gene>
    <name evidence="3" type="ORF">ACFOW1_11715</name>
</gene>
<dbReference type="InterPro" id="IPR010559">
    <property type="entry name" value="Sig_transdc_His_kin_internal"/>
</dbReference>
<comment type="caution">
    <text evidence="3">The sequence shown here is derived from an EMBL/GenBank/DDBJ whole genome shotgun (WGS) entry which is preliminary data.</text>
</comment>
<keyword evidence="3" id="KW-0808">Transferase</keyword>
<feature type="transmembrane region" description="Helical" evidence="1">
    <location>
        <begin position="105"/>
        <end position="122"/>
    </location>
</feature>
<organism evidence="3 4">
    <name type="scientific">Parasediminibacterium paludis</name>
    <dbReference type="NCBI Taxonomy" id="908966"/>
    <lineage>
        <taxon>Bacteria</taxon>
        <taxon>Pseudomonadati</taxon>
        <taxon>Bacteroidota</taxon>
        <taxon>Chitinophagia</taxon>
        <taxon>Chitinophagales</taxon>
        <taxon>Chitinophagaceae</taxon>
        <taxon>Parasediminibacterium</taxon>
    </lineage>
</organism>
<evidence type="ECO:0000259" key="2">
    <source>
        <dbReference type="Pfam" id="PF06580"/>
    </source>
</evidence>
<dbReference type="Proteomes" id="UP001595906">
    <property type="component" value="Unassembled WGS sequence"/>
</dbReference>
<keyword evidence="4" id="KW-1185">Reference proteome</keyword>
<feature type="transmembrane region" description="Helical" evidence="1">
    <location>
        <begin position="38"/>
        <end position="57"/>
    </location>
</feature>
<dbReference type="PANTHER" id="PTHR34220:SF7">
    <property type="entry name" value="SENSOR HISTIDINE KINASE YPDA"/>
    <property type="match status" value="1"/>
</dbReference>
<dbReference type="InterPro" id="IPR050640">
    <property type="entry name" value="Bact_2-comp_sensor_kinase"/>
</dbReference>
<keyword evidence="3" id="KW-0418">Kinase</keyword>